<gene>
    <name evidence="1" type="ORF">AM402_19140</name>
    <name evidence="2" type="ORF">PW210_000226</name>
</gene>
<dbReference type="Proteomes" id="UP000195540">
    <property type="component" value="Chromosome"/>
</dbReference>
<proteinExistence type="predicted"/>
<sequence length="324" mass="36012">MDQGAYMSVPSQENITLTKEDLRQLHVSSSLYRWFLRYFPHGGTYRAIHNELIKQRQTQWIESLIQYIYLRHFSQSSFAKQEQEVIENILSLLGNEKQTGVTLQRLPYHQPQSSDENIQFSTEWHQLIVKSQQFNTALALCGRDNIVAFSGDENSIANTGYSNQLINSGFAGKISNTADQCRIGSLGGRSRICNSGNDVKIYASGQGAHIANSGIRNFINATQSRTKVTNTGDLAHITVTGDNAIAINTGDNCTLSVSGDNSVCISTGHLQQFCLGKGGSAVIAYHDGKRTRFNVFYEGEDNIEAGIHYYLDEKQRPVAMDNIT</sequence>
<evidence type="ECO:0000313" key="3">
    <source>
        <dbReference type="Proteomes" id="UP000195540"/>
    </source>
</evidence>
<dbReference type="RefSeq" id="WP_017628261.1">
    <property type="nucleotide sequence ID" value="NZ_ABFDCH020000012.1"/>
</dbReference>
<protein>
    <submittedName>
        <fullName evidence="2">Subunit of oxidoreductase</fullName>
    </submittedName>
</protein>
<accession>A0AAJ4RK28</accession>
<dbReference type="KEGG" id="pvl:AOB99_03160"/>
<evidence type="ECO:0000313" key="1">
    <source>
        <dbReference type="EMBL" id="ARX36158.1"/>
    </source>
</evidence>
<dbReference type="EMBL" id="ABKSPD020000001">
    <property type="protein sequence ID" value="EKW9774477.1"/>
    <property type="molecule type" value="Genomic_DNA"/>
</dbReference>
<dbReference type="EMBL" id="CP021694">
    <property type="protein sequence ID" value="ARX36158.1"/>
    <property type="molecule type" value="Genomic_DNA"/>
</dbReference>
<dbReference type="NCBIfam" id="NF007410">
    <property type="entry name" value="PRK09946.1"/>
    <property type="match status" value="1"/>
</dbReference>
<evidence type="ECO:0000313" key="2">
    <source>
        <dbReference type="EMBL" id="EKW9774477.1"/>
    </source>
</evidence>
<evidence type="ECO:0000313" key="4">
    <source>
        <dbReference type="Proteomes" id="UP001171165"/>
    </source>
</evidence>
<dbReference type="Proteomes" id="UP001171165">
    <property type="component" value="Unassembled WGS sequence"/>
</dbReference>
<dbReference type="AlphaFoldDB" id="A0AAJ4RK28"/>
<reference evidence="2" key="2">
    <citation type="submission" date="2023-06" db="EMBL/GenBank/DDBJ databases">
        <authorList>
            <consortium name="Clinical and Environmental Microbiology Branch: Whole genome sequencing antimicrobial resistance pathogens in the healthcare setting"/>
        </authorList>
    </citation>
    <scope>NUCLEOTIDE SEQUENCE</scope>
    <source>
        <strain evidence="2">Microbial</strain>
    </source>
</reference>
<reference evidence="1 3" key="1">
    <citation type="submission" date="2017-05" db="EMBL/GenBank/DDBJ databases">
        <title>Whole genome sequencing of Proteus mirabilis AR_0155.</title>
        <authorList>
            <person name="Conlan S."/>
            <person name="Thomas P.J."/>
            <person name="Mullikin J."/>
            <person name="Frank K.M."/>
            <person name="Segre J.A."/>
        </authorList>
    </citation>
    <scope>NUCLEOTIDE SEQUENCE [LARGE SCALE GENOMIC DNA]</scope>
    <source>
        <strain evidence="1 3">AR_0155</strain>
    </source>
</reference>
<dbReference type="InterPro" id="IPR059209">
    <property type="entry name" value="YdhT-like"/>
</dbReference>
<organism evidence="2 4">
    <name type="scientific">Proteus mirabilis</name>
    <dbReference type="NCBI Taxonomy" id="584"/>
    <lineage>
        <taxon>Bacteria</taxon>
        <taxon>Pseudomonadati</taxon>
        <taxon>Pseudomonadota</taxon>
        <taxon>Gammaproteobacteria</taxon>
        <taxon>Enterobacterales</taxon>
        <taxon>Morganellaceae</taxon>
        <taxon>Proteus</taxon>
    </lineage>
</organism>
<name>A0AAJ4RK28_PROMI</name>